<dbReference type="Gene3D" id="1.10.8.420">
    <property type="entry name" value="RecR Domain 1"/>
    <property type="match status" value="1"/>
</dbReference>
<dbReference type="PANTHER" id="PTHR30446:SF0">
    <property type="entry name" value="RECOMBINATION PROTEIN RECR"/>
    <property type="match status" value="1"/>
</dbReference>
<proteinExistence type="inferred from homology"/>
<dbReference type="SMART" id="SM00493">
    <property type="entry name" value="TOPRIM"/>
    <property type="match status" value="1"/>
</dbReference>
<evidence type="ECO:0000256" key="7">
    <source>
        <dbReference type="HAMAP-Rule" id="MF_00017"/>
    </source>
</evidence>
<dbReference type="InterPro" id="IPR034137">
    <property type="entry name" value="TOPRIM_RecR"/>
</dbReference>
<dbReference type="Pfam" id="PF13662">
    <property type="entry name" value="Toprim_4"/>
    <property type="match status" value="1"/>
</dbReference>
<dbReference type="InterPro" id="IPR000093">
    <property type="entry name" value="DNA_Rcmb_RecR"/>
</dbReference>
<dbReference type="Pfam" id="PF21176">
    <property type="entry name" value="RecR_HhH"/>
    <property type="match status" value="1"/>
</dbReference>
<organism evidence="9">
    <name type="scientific">Dictyoglomus thermophilum</name>
    <dbReference type="NCBI Taxonomy" id="14"/>
    <lineage>
        <taxon>Bacteria</taxon>
        <taxon>Pseudomonadati</taxon>
        <taxon>Dictyoglomota</taxon>
        <taxon>Dictyoglomia</taxon>
        <taxon>Dictyoglomales</taxon>
        <taxon>Dictyoglomaceae</taxon>
        <taxon>Dictyoglomus</taxon>
    </lineage>
</organism>
<reference evidence="9" key="1">
    <citation type="journal article" date="2020" name="mSystems">
        <title>Genome- and Community-Level Interaction Insights into Carbon Utilization and Element Cycling Functions of Hydrothermarchaeota in Hydrothermal Sediment.</title>
        <authorList>
            <person name="Zhou Z."/>
            <person name="Liu Y."/>
            <person name="Xu W."/>
            <person name="Pan J."/>
            <person name="Luo Z.H."/>
            <person name="Li M."/>
        </authorList>
    </citation>
    <scope>NUCLEOTIDE SEQUENCE [LARGE SCALE GENOMIC DNA]</scope>
    <source>
        <strain evidence="9">SpSt-81</strain>
    </source>
</reference>
<dbReference type="InterPro" id="IPR003583">
    <property type="entry name" value="Hlx-hairpin-Hlx_DNA-bd_motif"/>
</dbReference>
<dbReference type="GO" id="GO:0003677">
    <property type="term" value="F:DNA binding"/>
    <property type="evidence" value="ECO:0007669"/>
    <property type="project" value="UniProtKB-UniRule"/>
</dbReference>
<keyword evidence="3 7" id="KW-0863">Zinc-finger</keyword>
<keyword evidence="4 7" id="KW-0862">Zinc</keyword>
<name>A0A7C3RQQ3_DICTH</name>
<comment type="function">
    <text evidence="7">May play a role in DNA repair. It seems to be involved in an RecBC-independent recombinational process of DNA repair. It may act with RecF and RecO.</text>
</comment>
<dbReference type="PANTHER" id="PTHR30446">
    <property type="entry name" value="RECOMBINATION PROTEIN RECR"/>
    <property type="match status" value="1"/>
</dbReference>
<dbReference type="Gene3D" id="6.10.250.240">
    <property type="match status" value="1"/>
</dbReference>
<evidence type="ECO:0000256" key="4">
    <source>
        <dbReference type="ARBA" id="ARBA00022833"/>
    </source>
</evidence>
<dbReference type="Pfam" id="PF21175">
    <property type="entry name" value="RecR_C"/>
    <property type="match status" value="1"/>
</dbReference>
<keyword evidence="2 7" id="KW-0227">DNA damage</keyword>
<keyword evidence="6 7" id="KW-0234">DNA repair</keyword>
<dbReference type="GO" id="GO:0008270">
    <property type="term" value="F:zinc ion binding"/>
    <property type="evidence" value="ECO:0007669"/>
    <property type="project" value="UniProtKB-KW"/>
</dbReference>
<dbReference type="AlphaFoldDB" id="A0A7C3RQQ3"/>
<keyword evidence="1 7" id="KW-0479">Metal-binding</keyword>
<dbReference type="GO" id="GO:0006281">
    <property type="term" value="P:DNA repair"/>
    <property type="evidence" value="ECO:0007669"/>
    <property type="project" value="UniProtKB-UniRule"/>
</dbReference>
<evidence type="ECO:0000256" key="6">
    <source>
        <dbReference type="ARBA" id="ARBA00023204"/>
    </source>
</evidence>
<evidence type="ECO:0000259" key="8">
    <source>
        <dbReference type="PROSITE" id="PS50880"/>
    </source>
</evidence>
<feature type="zinc finger region" description="C4-type" evidence="7">
    <location>
        <begin position="57"/>
        <end position="72"/>
    </location>
</feature>
<keyword evidence="5 7" id="KW-0233">DNA recombination</keyword>
<dbReference type="GO" id="GO:0006310">
    <property type="term" value="P:DNA recombination"/>
    <property type="evidence" value="ECO:0007669"/>
    <property type="project" value="UniProtKB-UniRule"/>
</dbReference>
<protein>
    <recommendedName>
        <fullName evidence="7">Recombination protein RecR</fullName>
    </recommendedName>
</protein>
<evidence type="ECO:0000256" key="1">
    <source>
        <dbReference type="ARBA" id="ARBA00022723"/>
    </source>
</evidence>
<dbReference type="InterPro" id="IPR015967">
    <property type="entry name" value="Rcmb_RecR_Znf"/>
</dbReference>
<dbReference type="Gene3D" id="3.40.1360.10">
    <property type="match status" value="1"/>
</dbReference>
<accession>A0A7C3RQQ3</accession>
<evidence type="ECO:0000256" key="2">
    <source>
        <dbReference type="ARBA" id="ARBA00022763"/>
    </source>
</evidence>
<evidence type="ECO:0000256" key="3">
    <source>
        <dbReference type="ARBA" id="ARBA00022771"/>
    </source>
</evidence>
<evidence type="ECO:0000256" key="5">
    <source>
        <dbReference type="ARBA" id="ARBA00023172"/>
    </source>
</evidence>
<dbReference type="EMBL" id="DTIN01000013">
    <property type="protein sequence ID" value="HFX13242.1"/>
    <property type="molecule type" value="Genomic_DNA"/>
</dbReference>
<evidence type="ECO:0000313" key="9">
    <source>
        <dbReference type="EMBL" id="HFX13242.1"/>
    </source>
</evidence>
<dbReference type="CDD" id="cd01025">
    <property type="entry name" value="TOPRIM_recR"/>
    <property type="match status" value="1"/>
</dbReference>
<dbReference type="Gene3D" id="3.30.60.80">
    <property type="match status" value="1"/>
</dbReference>
<dbReference type="Pfam" id="PF02132">
    <property type="entry name" value="RecR_ZnF"/>
    <property type="match status" value="1"/>
</dbReference>
<dbReference type="NCBIfam" id="TIGR00615">
    <property type="entry name" value="recR"/>
    <property type="match status" value="1"/>
</dbReference>
<dbReference type="SMART" id="SM00278">
    <property type="entry name" value="HhH1"/>
    <property type="match status" value="1"/>
</dbReference>
<dbReference type="PROSITE" id="PS50880">
    <property type="entry name" value="TOPRIM"/>
    <property type="match status" value="1"/>
</dbReference>
<dbReference type="SUPFAM" id="SSF111304">
    <property type="entry name" value="Recombination protein RecR"/>
    <property type="match status" value="1"/>
</dbReference>
<gene>
    <name evidence="7 9" type="primary">recR</name>
    <name evidence="9" type="ORF">ENW00_03660</name>
</gene>
<dbReference type="HAMAP" id="MF_00017">
    <property type="entry name" value="RecR"/>
    <property type="match status" value="1"/>
</dbReference>
<dbReference type="InterPro" id="IPR006171">
    <property type="entry name" value="TOPRIM_dom"/>
</dbReference>
<comment type="similarity">
    <text evidence="7">Belongs to the RecR family.</text>
</comment>
<comment type="caution">
    <text evidence="9">The sequence shown here is derived from an EMBL/GenBank/DDBJ whole genome shotgun (WGS) entry which is preliminary data.</text>
</comment>
<feature type="domain" description="Toprim" evidence="8">
    <location>
        <begin position="80"/>
        <end position="175"/>
    </location>
</feature>
<dbReference type="InterPro" id="IPR023627">
    <property type="entry name" value="Rcmb_RecR"/>
</dbReference>
<sequence length="202" mass="22749">MHEKSLFEQLIDELKKIPGIGPKSAQRIAFYLIKQPQENVEHLANTILRVKKQTKYCSICYNLTEKDPCEICSNPDREQSIICVVADPKDVWAIEKTSHFEGVYHVLGGLISPLDGVFPEDLRINELIEKVKKGNIEEVILATDSTPEGEATALYIARLLIPYKIKVTRLAHGLPAGTELDFADEITLIHAIDGRQELKINF</sequence>